<evidence type="ECO:0000313" key="2">
    <source>
        <dbReference type="EMBL" id="PUA31357.1"/>
    </source>
</evidence>
<dbReference type="EMBL" id="NDWU01000019">
    <property type="protein sequence ID" value="PUA31357.1"/>
    <property type="molecule type" value="Genomic_DNA"/>
</dbReference>
<organism evidence="2 3">
    <name type="scientific">Candidatus Terraquivivens tikiterensis</name>
    <dbReference type="NCBI Taxonomy" id="1980982"/>
    <lineage>
        <taxon>Archaea</taxon>
        <taxon>Nitrososphaerota</taxon>
        <taxon>Candidatus Wolframiiraptoraceae</taxon>
        <taxon>Candidatus Terraquivivens</taxon>
    </lineage>
</organism>
<accession>A0A2R7Y1X9</accession>
<dbReference type="Pfam" id="PF04016">
    <property type="entry name" value="DUF364"/>
    <property type="match status" value="1"/>
</dbReference>
<comment type="caution">
    <text evidence="2">The sequence shown here is derived from an EMBL/GenBank/DDBJ whole genome shotgun (WGS) entry which is preliminary data.</text>
</comment>
<dbReference type="AlphaFoldDB" id="A0A2R7Y1X9"/>
<name>A0A2R7Y1X9_9ARCH</name>
<dbReference type="InterPro" id="IPR007161">
    <property type="entry name" value="DUF364"/>
</dbReference>
<dbReference type="Proteomes" id="UP000244066">
    <property type="component" value="Unassembled WGS sequence"/>
</dbReference>
<feature type="domain" description="Putative heavy-metal chelation" evidence="1">
    <location>
        <begin position="139"/>
        <end position="233"/>
    </location>
</feature>
<sequence>MGKPIYEPKRVYAQLRDKFIELISSSGLSNEKAEYRILGSDFVKLPSSDYALMRGREVIVDCEVCGFHGQAFTDMPKLFSGRLVDASELVFGDPGDRGIFFATLNAVMRRLGLIDGTVHCRGADAEECGRMLANHILSKIGKVKVAHIGYQPGHVKATSSIFDVVYVTDLNPENIGKIKHGIKILDGSMNEEVIRDTDVACITGSAIVNGTLFKLLECCETYNVKYIIYGVTIKGAAKILGFDTFCPLGT</sequence>
<gene>
    <name evidence="2" type="ORF">B9J98_06700</name>
</gene>
<evidence type="ECO:0000259" key="1">
    <source>
        <dbReference type="Pfam" id="PF04016"/>
    </source>
</evidence>
<reference evidence="2 3" key="1">
    <citation type="submission" date="2017-04" db="EMBL/GenBank/DDBJ databases">
        <title>Draft Aigarchaeota genome from a New Zealand hot spring.</title>
        <authorList>
            <person name="Reysenbach A.-L."/>
            <person name="Donaho J.A."/>
            <person name="Gerhart J."/>
            <person name="Kelley J.F."/>
            <person name="Kouba K."/>
            <person name="Podar M."/>
            <person name="Stott M."/>
        </authorList>
    </citation>
    <scope>NUCLEOTIDE SEQUENCE [LARGE SCALE GENOMIC DNA]</scope>
    <source>
        <strain evidence="2">NZ13_MG1</strain>
    </source>
</reference>
<protein>
    <recommendedName>
        <fullName evidence="1">Putative heavy-metal chelation domain-containing protein</fullName>
    </recommendedName>
</protein>
<dbReference type="SUPFAM" id="SSF159713">
    <property type="entry name" value="Dhaf3308-like"/>
    <property type="match status" value="1"/>
</dbReference>
<proteinExistence type="predicted"/>
<dbReference type="Gene3D" id="3.40.50.11590">
    <property type="match status" value="1"/>
</dbReference>
<evidence type="ECO:0000313" key="3">
    <source>
        <dbReference type="Proteomes" id="UP000244066"/>
    </source>
</evidence>